<name>A0A8C9BJ59_PHOSS</name>
<evidence type="ECO:0000313" key="2">
    <source>
        <dbReference type="Ensembl" id="ENSPSNP00000009724.1"/>
    </source>
</evidence>
<dbReference type="Ensembl" id="ENSPSNT00000010999.1">
    <property type="protein sequence ID" value="ENSPSNP00000009724.1"/>
    <property type="gene ID" value="ENSPSNG00000007198.1"/>
</dbReference>
<sequence length="77" mass="8767">MSAKKDQEMELEPPATYEGDEKFPGIKSSFISHHIISCKAEHISQVTGSSGRTAMTHMLFEYVKDNKQQFMENHHPS</sequence>
<dbReference type="GeneTree" id="ENSGT01000000221138"/>
<reference evidence="2" key="2">
    <citation type="submission" date="2025-08" db="UniProtKB">
        <authorList>
            <consortium name="Ensembl"/>
        </authorList>
    </citation>
    <scope>IDENTIFICATION</scope>
</reference>
<protein>
    <submittedName>
        <fullName evidence="2">Uncharacterized protein</fullName>
    </submittedName>
</protein>
<accession>A0A8C9BJ59</accession>
<dbReference type="AlphaFoldDB" id="A0A8C9BJ59"/>
<organism evidence="2 3">
    <name type="scientific">Phocoena sinus</name>
    <name type="common">Vaquita</name>
    <dbReference type="NCBI Taxonomy" id="42100"/>
    <lineage>
        <taxon>Eukaryota</taxon>
        <taxon>Metazoa</taxon>
        <taxon>Chordata</taxon>
        <taxon>Craniata</taxon>
        <taxon>Vertebrata</taxon>
        <taxon>Euteleostomi</taxon>
        <taxon>Mammalia</taxon>
        <taxon>Eutheria</taxon>
        <taxon>Laurasiatheria</taxon>
        <taxon>Artiodactyla</taxon>
        <taxon>Whippomorpha</taxon>
        <taxon>Cetacea</taxon>
        <taxon>Odontoceti</taxon>
        <taxon>Phocoenidae</taxon>
        <taxon>Phocoena</taxon>
    </lineage>
</organism>
<evidence type="ECO:0000313" key="3">
    <source>
        <dbReference type="Proteomes" id="UP000694554"/>
    </source>
</evidence>
<evidence type="ECO:0000256" key="1">
    <source>
        <dbReference type="SAM" id="MobiDB-lite"/>
    </source>
</evidence>
<reference evidence="2" key="3">
    <citation type="submission" date="2025-09" db="UniProtKB">
        <authorList>
            <consortium name="Ensembl"/>
        </authorList>
    </citation>
    <scope>IDENTIFICATION</scope>
</reference>
<reference evidence="2" key="1">
    <citation type="submission" date="2019-08" db="EMBL/GenBank/DDBJ databases">
        <title>Phocoena sinus (Vaquita) genome, mPhoSin1, primary haplotype.</title>
        <authorList>
            <person name="Morin P."/>
            <person name="Mountcastle J."/>
            <person name="Fungtammasan C."/>
            <person name="Rhie A."/>
            <person name="Rojas-Bracho L."/>
            <person name="Smith C.R."/>
            <person name="Taylor B.L."/>
            <person name="Gulland F.M.D."/>
            <person name="Musser W."/>
            <person name="Houck M."/>
            <person name="Haase B."/>
            <person name="Paez S."/>
            <person name="Howe K."/>
            <person name="Torrance J."/>
            <person name="Formenti G."/>
            <person name="Phillippy A."/>
            <person name="Ryder O."/>
            <person name="Jarvis E.D."/>
            <person name="Fedrigo O."/>
        </authorList>
    </citation>
    <scope>NUCLEOTIDE SEQUENCE [LARGE SCALE GENOMIC DNA]</scope>
</reference>
<proteinExistence type="predicted"/>
<feature type="region of interest" description="Disordered" evidence="1">
    <location>
        <begin position="1"/>
        <end position="22"/>
    </location>
</feature>
<dbReference type="Proteomes" id="UP000694554">
    <property type="component" value="Chromosome 8"/>
</dbReference>
<keyword evidence="3" id="KW-1185">Reference proteome</keyword>